<organism evidence="1 2">
    <name type="scientific">Schaedlerella arabinosiphila</name>
    <dbReference type="NCBI Taxonomy" id="2044587"/>
    <lineage>
        <taxon>Bacteria</taxon>
        <taxon>Bacillati</taxon>
        <taxon>Bacillota</taxon>
        <taxon>Clostridia</taxon>
        <taxon>Lachnospirales</taxon>
        <taxon>Lachnospiraceae</taxon>
        <taxon>Schaedlerella</taxon>
    </lineage>
</organism>
<evidence type="ECO:0000313" key="1">
    <source>
        <dbReference type="EMBL" id="RRK32383.1"/>
    </source>
</evidence>
<name>A0A3R8R5A0_9FIRM</name>
<dbReference type="EMBL" id="RHJS01000002">
    <property type="protein sequence ID" value="RRK32383.1"/>
    <property type="molecule type" value="Genomic_DNA"/>
</dbReference>
<dbReference type="AlphaFoldDB" id="A0A3R8R5A0"/>
<gene>
    <name evidence="1" type="ORF">EBB54_14185</name>
</gene>
<reference evidence="1" key="1">
    <citation type="submission" date="2018-10" db="EMBL/GenBank/DDBJ databases">
        <title>Schaedlerella arabinophila gen. nov. sp. nov., isolated from the mouse intestinal tract and comparative analysis with the genome of the closely related altered Schaedler flora strain ASF502.</title>
        <authorList>
            <person name="Miyake S."/>
            <person name="Soh M."/>
            <person name="Seedorf H."/>
        </authorList>
    </citation>
    <scope>NUCLEOTIDE SEQUENCE [LARGE SCALE GENOMIC DNA]</scope>
    <source>
        <strain evidence="1">DSM 106076</strain>
    </source>
</reference>
<keyword evidence="2" id="KW-1185">Reference proteome</keyword>
<dbReference type="Proteomes" id="UP000274920">
    <property type="component" value="Unassembled WGS sequence"/>
</dbReference>
<dbReference type="RefSeq" id="WP_125127858.1">
    <property type="nucleotide sequence ID" value="NZ_RHJS01000002.1"/>
</dbReference>
<comment type="caution">
    <text evidence="1">The sequence shown here is derived from an EMBL/GenBank/DDBJ whole genome shotgun (WGS) entry which is preliminary data.</text>
</comment>
<protein>
    <submittedName>
        <fullName evidence="1">Uncharacterized protein</fullName>
    </submittedName>
</protein>
<sequence length="82" mass="9550">MTHKVEQFVEKIMAPLVCRSGETEWKFNSGIELAKYSFDKHYLIDSLEIENGSVVLIFSEWTHVQTNWVGEKRVEPNMFDGV</sequence>
<evidence type="ECO:0000313" key="2">
    <source>
        <dbReference type="Proteomes" id="UP000274920"/>
    </source>
</evidence>
<accession>A0A3R8R5A0</accession>
<proteinExistence type="predicted"/>